<dbReference type="RefSeq" id="WP_136060291.1">
    <property type="nucleotide sequence ID" value="NZ_CAAHFH010000001.1"/>
</dbReference>
<accession>A0A6C2UFZ6</accession>
<dbReference type="EMBL" id="CAAHFH010000001">
    <property type="protein sequence ID" value="VGO18839.1"/>
    <property type="molecule type" value="Genomic_DNA"/>
</dbReference>
<keyword evidence="4" id="KW-1185">Reference proteome</keyword>
<gene>
    <name evidence="3" type="ORF">SCARR_00892</name>
</gene>
<evidence type="ECO:0000313" key="4">
    <source>
        <dbReference type="Proteomes" id="UP000346198"/>
    </source>
</evidence>
<keyword evidence="2" id="KW-0732">Signal</keyword>
<keyword evidence="1" id="KW-0472">Membrane</keyword>
<reference evidence="3 4" key="1">
    <citation type="submission" date="2019-04" db="EMBL/GenBank/DDBJ databases">
        <authorList>
            <person name="Van Vliet M D."/>
        </authorList>
    </citation>
    <scope>NUCLEOTIDE SEQUENCE [LARGE SCALE GENOMIC DNA]</scope>
    <source>
        <strain evidence="3 4">F21</strain>
    </source>
</reference>
<keyword evidence="1" id="KW-1133">Transmembrane helix</keyword>
<feature type="chain" id="PRO_5025596302" description="PEP-CTERM protein-sorting domain-containing protein" evidence="2">
    <location>
        <begin position="23"/>
        <end position="266"/>
    </location>
</feature>
<evidence type="ECO:0008006" key="5">
    <source>
        <dbReference type="Google" id="ProtNLM"/>
    </source>
</evidence>
<evidence type="ECO:0000256" key="2">
    <source>
        <dbReference type="SAM" id="SignalP"/>
    </source>
</evidence>
<evidence type="ECO:0000256" key="1">
    <source>
        <dbReference type="SAM" id="Phobius"/>
    </source>
</evidence>
<proteinExistence type="predicted"/>
<organism evidence="3 4">
    <name type="scientific">Pontiella sulfatireligans</name>
    <dbReference type="NCBI Taxonomy" id="2750658"/>
    <lineage>
        <taxon>Bacteria</taxon>
        <taxon>Pseudomonadati</taxon>
        <taxon>Kiritimatiellota</taxon>
        <taxon>Kiritimatiellia</taxon>
        <taxon>Kiritimatiellales</taxon>
        <taxon>Pontiellaceae</taxon>
        <taxon>Pontiella</taxon>
    </lineage>
</organism>
<name>A0A6C2UFZ6_9BACT</name>
<evidence type="ECO:0000313" key="3">
    <source>
        <dbReference type="EMBL" id="VGO18839.1"/>
    </source>
</evidence>
<dbReference type="Proteomes" id="UP000346198">
    <property type="component" value="Unassembled WGS sequence"/>
</dbReference>
<protein>
    <recommendedName>
        <fullName evidence="5">PEP-CTERM protein-sorting domain-containing protein</fullName>
    </recommendedName>
</protein>
<dbReference type="AlphaFoldDB" id="A0A6C2UFZ6"/>
<feature type="transmembrane region" description="Helical" evidence="1">
    <location>
        <begin position="244"/>
        <end position="260"/>
    </location>
</feature>
<feature type="signal peptide" evidence="2">
    <location>
        <begin position="1"/>
        <end position="22"/>
    </location>
</feature>
<sequence length="266" mass="27356">MRKTLAACMIGLVAGAIIPAYGEVIQQNDFNGVADDIGAAFEINSINGPLDTDLMDASTGVVSFSAPSGSRPNVTLVSSGASDVSLEDGFSVFWNVASIASDAFTISKNGMFLGVQTANNDAWNNITSLGLGIRSSAGVGDLDIIGSNSGAKITEGSLVALDTITDASIMDGFTATLTVKSDNTWSILTTGLSTDVNTGGTLSNVAYSDLAGSLFASSALQLNKSDALHTITYDSMTLQTIPEPATLGMVAAFGGAVLFIRRRIMM</sequence>
<keyword evidence="1" id="KW-0812">Transmembrane</keyword>